<organism evidence="7 8">
    <name type="scientific">Sporosarcina globispora</name>
    <name type="common">Bacillus globisporus</name>
    <dbReference type="NCBI Taxonomy" id="1459"/>
    <lineage>
        <taxon>Bacteria</taxon>
        <taxon>Bacillati</taxon>
        <taxon>Bacillota</taxon>
        <taxon>Bacilli</taxon>
        <taxon>Bacillales</taxon>
        <taxon>Caryophanaceae</taxon>
        <taxon>Sporosarcina</taxon>
    </lineage>
</organism>
<evidence type="ECO:0000313" key="7">
    <source>
        <dbReference type="EMBL" id="KON85505.1"/>
    </source>
</evidence>
<evidence type="ECO:0000313" key="8">
    <source>
        <dbReference type="Proteomes" id="UP000037109"/>
    </source>
</evidence>
<evidence type="ECO:0000256" key="5">
    <source>
        <dbReference type="SAM" id="Phobius"/>
    </source>
</evidence>
<dbReference type="AlphaFoldDB" id="A0A0M0G6J5"/>
<accession>A0A0M0G6J5</accession>
<evidence type="ECO:0000259" key="6">
    <source>
        <dbReference type="Pfam" id="PF04893"/>
    </source>
</evidence>
<comment type="caution">
    <text evidence="7">The sequence shown here is derived from an EMBL/GenBank/DDBJ whole genome shotgun (WGS) entry which is preliminary data.</text>
</comment>
<evidence type="ECO:0000256" key="1">
    <source>
        <dbReference type="ARBA" id="ARBA00004141"/>
    </source>
</evidence>
<evidence type="ECO:0000256" key="2">
    <source>
        <dbReference type="ARBA" id="ARBA00022692"/>
    </source>
</evidence>
<keyword evidence="2 5" id="KW-0812">Transmembrane</keyword>
<dbReference type="EMBL" id="LGUF01000007">
    <property type="protein sequence ID" value="KON85505.1"/>
    <property type="molecule type" value="Genomic_DNA"/>
</dbReference>
<keyword evidence="4 5" id="KW-0472">Membrane</keyword>
<name>A0A0M0G6J5_SPOGL</name>
<evidence type="ECO:0000256" key="4">
    <source>
        <dbReference type="ARBA" id="ARBA00023136"/>
    </source>
</evidence>
<feature type="transmembrane region" description="Helical" evidence="5">
    <location>
        <begin position="34"/>
        <end position="56"/>
    </location>
</feature>
<evidence type="ECO:0000256" key="3">
    <source>
        <dbReference type="ARBA" id="ARBA00022989"/>
    </source>
</evidence>
<proteinExistence type="predicted"/>
<comment type="subcellular location">
    <subcellularLocation>
        <location evidence="1">Membrane</location>
        <topology evidence="1">Multi-pass membrane protein</topology>
    </subcellularLocation>
</comment>
<feature type="transmembrane region" description="Helical" evidence="5">
    <location>
        <begin position="76"/>
        <end position="101"/>
    </location>
</feature>
<dbReference type="GO" id="GO:0016020">
    <property type="term" value="C:membrane"/>
    <property type="evidence" value="ECO:0007669"/>
    <property type="project" value="UniProtKB-SubCell"/>
</dbReference>
<keyword evidence="3 5" id="KW-1133">Transmembrane helix</keyword>
<dbReference type="PATRIC" id="fig|1459.3.peg.145"/>
<feature type="transmembrane region" description="Helical" evidence="5">
    <location>
        <begin position="122"/>
        <end position="142"/>
    </location>
</feature>
<dbReference type="OrthoDB" id="2940219at2"/>
<dbReference type="InterPro" id="IPR006977">
    <property type="entry name" value="Yip1_dom"/>
</dbReference>
<dbReference type="RefSeq" id="WP_053432899.1">
    <property type="nucleotide sequence ID" value="NZ_LGUF01000007.1"/>
</dbReference>
<dbReference type="Pfam" id="PF04893">
    <property type="entry name" value="Yip1"/>
    <property type="match status" value="1"/>
</dbReference>
<dbReference type="STRING" id="1459.AF332_00545"/>
<dbReference type="Proteomes" id="UP000037109">
    <property type="component" value="Unassembled WGS sequence"/>
</dbReference>
<protein>
    <submittedName>
        <fullName evidence="7">Permease</fullName>
    </submittedName>
</protein>
<keyword evidence="8" id="KW-1185">Reference proteome</keyword>
<feature type="transmembrane region" description="Helical" evidence="5">
    <location>
        <begin position="193"/>
        <end position="211"/>
    </location>
</feature>
<feature type="domain" description="Yip1" evidence="6">
    <location>
        <begin position="17"/>
        <end position="210"/>
    </location>
</feature>
<gene>
    <name evidence="7" type="ORF">AF332_00545</name>
</gene>
<reference evidence="8" key="1">
    <citation type="submission" date="2015-07" db="EMBL/GenBank/DDBJ databases">
        <title>Fjat-10036 dsm4.</title>
        <authorList>
            <person name="Liu B."/>
            <person name="Wang J."/>
            <person name="Zhu Y."/>
            <person name="Liu G."/>
            <person name="Chen Q."/>
            <person name="Chen Z."/>
            <person name="Lan J."/>
            <person name="Che J."/>
            <person name="Ge C."/>
            <person name="Shi H."/>
            <person name="Pan Z."/>
            <person name="Liu X."/>
        </authorList>
    </citation>
    <scope>NUCLEOTIDE SEQUENCE [LARGE SCALE GENOMIC DNA]</scope>
    <source>
        <strain evidence="8">DSM 4</strain>
    </source>
</reference>
<sequence length="221" mass="23809">MEQEVKESKAKPSLLGMVWSPGEQFDRIRQNPKIWVPLILISILYAVGMFLMAMSMDASYLGLDGMSEAEAEMVMMFSRVGVAIAGIFTPVVVALISSGIYMIFIKIAGSDATFKQIFSMNVYILVIGGIGLIINMALRAAIGGNPEIYITSLAGLMNSEKPGILNSFELFSIWQTAITAIGLHRVGGLSKGWAWGIAIAFFIIGILFAVISNTLTGMTGV</sequence>